<dbReference type="Proteomes" id="UP001515100">
    <property type="component" value="Unassembled WGS sequence"/>
</dbReference>
<feature type="compositionally biased region" description="Low complexity" evidence="1">
    <location>
        <begin position="33"/>
        <end position="60"/>
    </location>
</feature>
<feature type="chain" id="PRO_5038930692" evidence="2">
    <location>
        <begin position="24"/>
        <end position="164"/>
    </location>
</feature>
<feature type="signal peptide" evidence="2">
    <location>
        <begin position="1"/>
        <end position="23"/>
    </location>
</feature>
<dbReference type="EMBL" id="SDPP02000001">
    <property type="protein sequence ID" value="KAA1380050.1"/>
    <property type="molecule type" value="Genomic_DNA"/>
</dbReference>
<dbReference type="PROSITE" id="PS51257">
    <property type="entry name" value="PROKAR_LIPOPROTEIN"/>
    <property type="match status" value="1"/>
</dbReference>
<protein>
    <submittedName>
        <fullName evidence="3">FMN-binding protein</fullName>
    </submittedName>
</protein>
<sequence>MNLPAHKKMLSAAAAASVLLITAACGTSEGSDAETPTSAAPTSAAPAPSSDAAEDPATPDVGAEEAGYADGDYEAEGSYSNPGGESTVKVALTISDGTISKVDVTPEATNGTSKQYQTQFAGGIADEVVGKSLDDLDVSKVAGSSLTATGFNDAIDQIKAEASS</sequence>
<reference evidence="3" key="1">
    <citation type="submission" date="2019-09" db="EMBL/GenBank/DDBJ databases">
        <authorList>
            <person name="Li J."/>
        </authorList>
    </citation>
    <scope>NUCLEOTIDE SEQUENCE [LARGE SCALE GENOMIC DNA]</scope>
    <source>
        <strain evidence="3">NRBC 14897</strain>
    </source>
</reference>
<evidence type="ECO:0000313" key="4">
    <source>
        <dbReference type="Proteomes" id="UP001515100"/>
    </source>
</evidence>
<dbReference type="OrthoDB" id="4232596at2"/>
<accession>A0A641APN6</accession>
<dbReference type="RefSeq" id="WP_129180145.1">
    <property type="nucleotide sequence ID" value="NZ_JAGIOG010000001.1"/>
</dbReference>
<comment type="caution">
    <text evidence="3">The sequence shown here is derived from an EMBL/GenBank/DDBJ whole genome shotgun (WGS) entry which is preliminary data.</text>
</comment>
<organism evidence="3 4">
    <name type="scientific">Aeromicrobium fastidiosum</name>
    <dbReference type="NCBI Taxonomy" id="52699"/>
    <lineage>
        <taxon>Bacteria</taxon>
        <taxon>Bacillati</taxon>
        <taxon>Actinomycetota</taxon>
        <taxon>Actinomycetes</taxon>
        <taxon>Propionibacteriales</taxon>
        <taxon>Nocardioidaceae</taxon>
        <taxon>Aeromicrobium</taxon>
    </lineage>
</organism>
<dbReference type="AlphaFoldDB" id="A0A641APN6"/>
<evidence type="ECO:0000256" key="2">
    <source>
        <dbReference type="SAM" id="SignalP"/>
    </source>
</evidence>
<proteinExistence type="predicted"/>
<evidence type="ECO:0000313" key="3">
    <source>
        <dbReference type="EMBL" id="KAA1380050.1"/>
    </source>
</evidence>
<evidence type="ECO:0000256" key="1">
    <source>
        <dbReference type="SAM" id="MobiDB-lite"/>
    </source>
</evidence>
<keyword evidence="2" id="KW-0732">Signal</keyword>
<name>A0A641APN6_9ACTN</name>
<feature type="region of interest" description="Disordered" evidence="1">
    <location>
        <begin position="27"/>
        <end position="85"/>
    </location>
</feature>
<keyword evidence="4" id="KW-1185">Reference proteome</keyword>
<gene>
    <name evidence="3" type="ORF">ESP62_002265</name>
</gene>